<dbReference type="RefSeq" id="WP_263038617.1">
    <property type="nucleotide sequence ID" value="NZ_JAOTPL010000019.1"/>
</dbReference>
<feature type="region of interest" description="Disordered" evidence="1">
    <location>
        <begin position="209"/>
        <end position="234"/>
    </location>
</feature>
<keyword evidence="2" id="KW-1133">Transmembrane helix</keyword>
<evidence type="ECO:0000256" key="2">
    <source>
        <dbReference type="SAM" id="Phobius"/>
    </source>
</evidence>
<organism evidence="3 4">
    <name type="scientific">Haoranjiania flava</name>
    <dbReference type="NCBI Taxonomy" id="1856322"/>
    <lineage>
        <taxon>Bacteria</taxon>
        <taxon>Pseudomonadati</taxon>
        <taxon>Bacteroidota</taxon>
        <taxon>Chitinophagia</taxon>
        <taxon>Chitinophagales</taxon>
        <taxon>Chitinophagaceae</taxon>
        <taxon>Haoranjiania</taxon>
    </lineage>
</organism>
<keyword evidence="2" id="KW-0472">Membrane</keyword>
<dbReference type="EMBL" id="JAOTPL010000019">
    <property type="protein sequence ID" value="MCU7695130.1"/>
    <property type="molecule type" value="Genomic_DNA"/>
</dbReference>
<evidence type="ECO:0000313" key="4">
    <source>
        <dbReference type="Proteomes" id="UP001209317"/>
    </source>
</evidence>
<gene>
    <name evidence="3" type="ORF">OD355_11435</name>
</gene>
<evidence type="ECO:0000313" key="3">
    <source>
        <dbReference type="EMBL" id="MCU7695130.1"/>
    </source>
</evidence>
<feature type="transmembrane region" description="Helical" evidence="2">
    <location>
        <begin position="16"/>
        <end position="36"/>
    </location>
</feature>
<keyword evidence="2" id="KW-0812">Transmembrane</keyword>
<sequence length="274" mass="28156">MAHLHIREETTKNVKASLLTAATCTLVGLVFFFTHWEMQRTPQPVADNGIEVNLGFGDEGFGDVAPLVPGEPAPDVAASTEDAAAPAIEEDVSEAGTLPNNTASDEVAVHKEVVKNDDKKAAAIRTTAKPKSVAKTTAPVEKLTVSETKKKAAAAPTAVVTNKKTVASDKTAATGTARTAMPKAVYRGGAGTGGNNADSYNGVTSQGIAGGRGDQGRAGGNLTSDSYTGNGGTGRSGVSIREGLSGRKIIGYPSFTDNFNQNARVAVRIVVDSD</sequence>
<protein>
    <submittedName>
        <fullName evidence="3">Uncharacterized protein</fullName>
    </submittedName>
</protein>
<name>A0AAE3LR61_9BACT</name>
<dbReference type="AlphaFoldDB" id="A0AAE3LR61"/>
<accession>A0AAE3LR61</accession>
<keyword evidence="4" id="KW-1185">Reference proteome</keyword>
<dbReference type="Proteomes" id="UP001209317">
    <property type="component" value="Unassembled WGS sequence"/>
</dbReference>
<proteinExistence type="predicted"/>
<feature type="compositionally biased region" description="Gly residues" evidence="1">
    <location>
        <begin position="209"/>
        <end position="219"/>
    </location>
</feature>
<feature type="non-terminal residue" evidence="3">
    <location>
        <position position="274"/>
    </location>
</feature>
<evidence type="ECO:0000256" key="1">
    <source>
        <dbReference type="SAM" id="MobiDB-lite"/>
    </source>
</evidence>
<comment type="caution">
    <text evidence="3">The sequence shown here is derived from an EMBL/GenBank/DDBJ whole genome shotgun (WGS) entry which is preliminary data.</text>
</comment>
<reference evidence="3" key="1">
    <citation type="submission" date="2022-10" db="EMBL/GenBank/DDBJ databases">
        <authorList>
            <person name="Kim H.S."/>
            <person name="Kim J.-S."/>
            <person name="Suh M.K."/>
            <person name="Eom M.K."/>
            <person name="Lee J.-S."/>
        </authorList>
    </citation>
    <scope>NUCLEOTIDE SEQUENCE</scope>
    <source>
        <strain evidence="3">LIP-5</strain>
    </source>
</reference>